<dbReference type="Pfam" id="PF11012">
    <property type="entry name" value="DUF2850"/>
    <property type="match status" value="1"/>
</dbReference>
<keyword evidence="1" id="KW-0812">Transmembrane</keyword>
<feature type="transmembrane region" description="Helical" evidence="1">
    <location>
        <begin position="32"/>
        <end position="49"/>
    </location>
</feature>
<dbReference type="RefSeq" id="WP_005436607.1">
    <property type="nucleotide sequence ID" value="NZ_BAOH01000023.1"/>
</dbReference>
<dbReference type="AlphaFoldDB" id="A0A0C1Z4Z7"/>
<gene>
    <name evidence="2" type="ORF">H735_19995</name>
</gene>
<dbReference type="EMBL" id="JPRD01000040">
    <property type="protein sequence ID" value="KIF51269.1"/>
    <property type="molecule type" value="Genomic_DNA"/>
</dbReference>
<proteinExistence type="predicted"/>
<protein>
    <submittedName>
        <fullName evidence="2">N-acetylglutamate synthase</fullName>
    </submittedName>
</protein>
<evidence type="ECO:0000313" key="2">
    <source>
        <dbReference type="EMBL" id="KIF51269.1"/>
    </source>
</evidence>
<evidence type="ECO:0000256" key="1">
    <source>
        <dbReference type="SAM" id="Phobius"/>
    </source>
</evidence>
<accession>A0A0C1Z4Z7</accession>
<keyword evidence="1" id="KW-1133">Transmembrane helix</keyword>
<sequence length="151" mass="17056">MSSVVNKNAAIAAQSEQNISTKSPLRKWIERSLMLTAIVGTIVVFMMYGDLITRYINPPVSKSVIYGKWVEQDVAPYAREEFILSERGVTVRGSTVATDFEFDGDTLSYKVGSTVRRFDFLDQHHSEMKLDSNAHYLPVFHLEGHSNLAIR</sequence>
<evidence type="ECO:0000313" key="3">
    <source>
        <dbReference type="Proteomes" id="UP000031586"/>
    </source>
</evidence>
<organism evidence="2 3">
    <name type="scientific">Vibrio owensii CAIM 1854 = LMG 25443</name>
    <dbReference type="NCBI Taxonomy" id="1229493"/>
    <lineage>
        <taxon>Bacteria</taxon>
        <taxon>Pseudomonadati</taxon>
        <taxon>Pseudomonadota</taxon>
        <taxon>Gammaproteobacteria</taxon>
        <taxon>Vibrionales</taxon>
        <taxon>Vibrionaceae</taxon>
        <taxon>Vibrio</taxon>
    </lineage>
</organism>
<name>A0A0C1Z4Z7_9VIBR</name>
<dbReference type="PATRIC" id="fig|1229493.5.peg.3393"/>
<reference evidence="2 3" key="1">
    <citation type="submission" date="2014-07" db="EMBL/GenBank/DDBJ databases">
        <title>Unique and conserved regions in Vibrio harveyi and related species in comparison with the shrimp pathogen Vibrio harveyi CAIM 1792.</title>
        <authorList>
            <person name="Espinoza-Valles I."/>
            <person name="Vora G."/>
            <person name="Leekitcharoenphon P."/>
            <person name="Ussery D."/>
            <person name="Hoj L."/>
            <person name="Gomez-Gil B."/>
        </authorList>
    </citation>
    <scope>NUCLEOTIDE SEQUENCE [LARGE SCALE GENOMIC DNA]</scope>
    <source>
        <strain evidence="3">CAIM 1854 / LMG 25443</strain>
    </source>
</reference>
<dbReference type="InterPro" id="IPR021271">
    <property type="entry name" value="DUF2850"/>
</dbReference>
<keyword evidence="1" id="KW-0472">Membrane</keyword>
<dbReference type="Proteomes" id="UP000031586">
    <property type="component" value="Unassembled WGS sequence"/>
</dbReference>
<comment type="caution">
    <text evidence="2">The sequence shown here is derived from an EMBL/GenBank/DDBJ whole genome shotgun (WGS) entry which is preliminary data.</text>
</comment>